<dbReference type="InterPro" id="IPR002052">
    <property type="entry name" value="DNA_methylase_N6_adenine_CS"/>
</dbReference>
<feature type="binding site" evidence="5">
    <location>
        <begin position="209"/>
        <end position="212"/>
    </location>
    <ligand>
        <name>substrate</name>
    </ligand>
</feature>
<dbReference type="GO" id="GO:0102559">
    <property type="term" value="F:peptide chain release factor N(5)-glutamine methyltransferase activity"/>
    <property type="evidence" value="ECO:0007669"/>
    <property type="project" value="UniProtKB-EC"/>
</dbReference>
<organism evidence="9 10">
    <name type="scientific">Bilifractor porci</name>
    <dbReference type="NCBI Taxonomy" id="2606636"/>
    <lineage>
        <taxon>Bacteria</taxon>
        <taxon>Bacillati</taxon>
        <taxon>Bacillota</taxon>
        <taxon>Clostridia</taxon>
        <taxon>Lachnospirales</taxon>
        <taxon>Lachnospiraceae</taxon>
        <taxon>Bilifractor</taxon>
    </lineage>
</organism>
<comment type="function">
    <text evidence="5">Methylates the class 1 translation termination release factors RF1/PrfA and RF2/PrfB on the glutamine residue of the universally conserved GGQ motif.</text>
</comment>
<dbReference type="Gene3D" id="3.40.50.150">
    <property type="entry name" value="Vaccinia Virus protein VP39"/>
    <property type="match status" value="1"/>
</dbReference>
<proteinExistence type="inferred from homology"/>
<comment type="caution">
    <text evidence="9">The sequence shown here is derived from an EMBL/GenBank/DDBJ whole genome shotgun (WGS) entry which is preliminary data.</text>
</comment>
<comment type="catalytic activity">
    <reaction evidence="4 5">
        <text>L-glutaminyl-[peptide chain release factor] + S-adenosyl-L-methionine = N(5)-methyl-L-glutaminyl-[peptide chain release factor] + S-adenosyl-L-homocysteine + H(+)</text>
        <dbReference type="Rhea" id="RHEA:42896"/>
        <dbReference type="Rhea" id="RHEA-COMP:10271"/>
        <dbReference type="Rhea" id="RHEA-COMP:10272"/>
        <dbReference type="ChEBI" id="CHEBI:15378"/>
        <dbReference type="ChEBI" id="CHEBI:30011"/>
        <dbReference type="ChEBI" id="CHEBI:57856"/>
        <dbReference type="ChEBI" id="CHEBI:59789"/>
        <dbReference type="ChEBI" id="CHEBI:61891"/>
        <dbReference type="EC" id="2.1.1.297"/>
    </reaction>
</comment>
<keyword evidence="3 5" id="KW-0949">S-adenosyl-L-methionine</keyword>
<sequence>MPDRHTETKAENKIENKTENGQRAKTPHTYQEWLHYGKTLLQEQGIADAETDAWLLMEYVSAITRVYYAMHGREKMDEAEAQTYEGLLKKRAAHIPVQYIMGEAWFYGYSFRVTPDVLIPRLDTEVLVEQAELRIEPGMNILDMCTGSGCILLSILKRHSVSGVGADLSERALDVARSNQKRIGVRGASWIRSDLFQNIGGTFSMIISNPPYIASAEIETLSPEVRDYEPRQALDGRADGLYFEKKIAEEARKHLKPGGWLLLEIGCGQGKEMKQYLAEAGYQEVEIVKDLGGNDRVAAGRTEHV</sequence>
<evidence type="ECO:0000256" key="6">
    <source>
        <dbReference type="SAM" id="MobiDB-lite"/>
    </source>
</evidence>
<dbReference type="EC" id="2.1.1.297" evidence="5"/>
<accession>A0A7X2P6Q2</accession>
<evidence type="ECO:0000313" key="9">
    <source>
        <dbReference type="EMBL" id="MST81196.1"/>
    </source>
</evidence>
<comment type="caution">
    <text evidence="5">Lacks conserved residue(s) required for the propagation of feature annotation.</text>
</comment>
<evidence type="ECO:0000256" key="5">
    <source>
        <dbReference type="HAMAP-Rule" id="MF_02126"/>
    </source>
</evidence>
<dbReference type="RefSeq" id="WP_154456990.1">
    <property type="nucleotide sequence ID" value="NZ_VUMV01000001.1"/>
</dbReference>
<dbReference type="InterPro" id="IPR040758">
    <property type="entry name" value="PrmC_N"/>
</dbReference>
<dbReference type="InterPro" id="IPR050320">
    <property type="entry name" value="N5-glutamine_MTase"/>
</dbReference>
<dbReference type="NCBIfam" id="TIGR00536">
    <property type="entry name" value="hemK_fam"/>
    <property type="match status" value="1"/>
</dbReference>
<dbReference type="PANTHER" id="PTHR18895">
    <property type="entry name" value="HEMK METHYLTRANSFERASE"/>
    <property type="match status" value="1"/>
</dbReference>
<keyword evidence="1 5" id="KW-0489">Methyltransferase</keyword>
<dbReference type="EMBL" id="VUMV01000001">
    <property type="protein sequence ID" value="MST81196.1"/>
    <property type="molecule type" value="Genomic_DNA"/>
</dbReference>
<evidence type="ECO:0000313" key="10">
    <source>
        <dbReference type="Proteomes" id="UP000466864"/>
    </source>
</evidence>
<feature type="region of interest" description="Disordered" evidence="6">
    <location>
        <begin position="1"/>
        <end position="26"/>
    </location>
</feature>
<dbReference type="Pfam" id="PF17827">
    <property type="entry name" value="PrmC_N"/>
    <property type="match status" value="1"/>
</dbReference>
<evidence type="ECO:0000256" key="2">
    <source>
        <dbReference type="ARBA" id="ARBA00022679"/>
    </source>
</evidence>
<dbReference type="GO" id="GO:0032259">
    <property type="term" value="P:methylation"/>
    <property type="evidence" value="ECO:0007669"/>
    <property type="project" value="UniProtKB-KW"/>
</dbReference>
<dbReference type="Pfam" id="PF05175">
    <property type="entry name" value="MTS"/>
    <property type="match status" value="1"/>
</dbReference>
<feature type="binding site" evidence="5">
    <location>
        <position position="167"/>
    </location>
    <ligand>
        <name>S-adenosyl-L-methionine</name>
        <dbReference type="ChEBI" id="CHEBI:59789"/>
    </ligand>
</feature>
<comment type="similarity">
    <text evidence="5">Belongs to the protein N5-glutamine methyltransferase family. PrmC subfamily.</text>
</comment>
<dbReference type="AlphaFoldDB" id="A0A7X2P6Q2"/>
<dbReference type="SUPFAM" id="SSF53335">
    <property type="entry name" value="S-adenosyl-L-methionine-dependent methyltransferases"/>
    <property type="match status" value="1"/>
</dbReference>
<dbReference type="InterPro" id="IPR004556">
    <property type="entry name" value="HemK-like"/>
</dbReference>
<evidence type="ECO:0000259" key="7">
    <source>
        <dbReference type="Pfam" id="PF05175"/>
    </source>
</evidence>
<dbReference type="Gene3D" id="1.10.8.10">
    <property type="entry name" value="DNA helicase RuvA subunit, C-terminal domain"/>
    <property type="match status" value="1"/>
</dbReference>
<dbReference type="InterPro" id="IPR019874">
    <property type="entry name" value="RF_methyltr_PrmC"/>
</dbReference>
<dbReference type="PANTHER" id="PTHR18895:SF74">
    <property type="entry name" value="MTRF1L RELEASE FACTOR GLUTAMINE METHYLTRANSFERASE"/>
    <property type="match status" value="1"/>
</dbReference>
<name>A0A7X2P6Q2_9FIRM</name>
<feature type="domain" description="Methyltransferase small" evidence="7">
    <location>
        <begin position="124"/>
        <end position="217"/>
    </location>
</feature>
<evidence type="ECO:0000256" key="4">
    <source>
        <dbReference type="ARBA" id="ARBA00048391"/>
    </source>
</evidence>
<dbReference type="NCBIfam" id="TIGR03534">
    <property type="entry name" value="RF_mod_PrmC"/>
    <property type="match status" value="1"/>
</dbReference>
<reference evidence="9 10" key="1">
    <citation type="submission" date="2019-08" db="EMBL/GenBank/DDBJ databases">
        <title>In-depth cultivation of the pig gut microbiome towards novel bacterial diversity and tailored functional studies.</title>
        <authorList>
            <person name="Wylensek D."/>
            <person name="Hitch T.C.A."/>
            <person name="Clavel T."/>
        </authorList>
    </citation>
    <scope>NUCLEOTIDE SEQUENCE [LARGE SCALE GENOMIC DNA]</scope>
    <source>
        <strain evidence="9 10">Oil+RF-744-WCA-WT-13</strain>
    </source>
</reference>
<evidence type="ECO:0000256" key="3">
    <source>
        <dbReference type="ARBA" id="ARBA00022691"/>
    </source>
</evidence>
<gene>
    <name evidence="5 9" type="primary">prmC</name>
    <name evidence="9" type="ORF">FYJ60_02465</name>
</gene>
<evidence type="ECO:0000256" key="1">
    <source>
        <dbReference type="ARBA" id="ARBA00022603"/>
    </source>
</evidence>
<evidence type="ECO:0000259" key="8">
    <source>
        <dbReference type="Pfam" id="PF17827"/>
    </source>
</evidence>
<protein>
    <recommendedName>
        <fullName evidence="5">Release factor glutamine methyltransferase</fullName>
        <shortName evidence="5">RF MTase</shortName>
        <ecNumber evidence="5">2.1.1.297</ecNumber>
    </recommendedName>
    <alternativeName>
        <fullName evidence="5">N5-glutamine methyltransferase PrmC</fullName>
    </alternativeName>
    <alternativeName>
        <fullName evidence="5">Protein-(glutamine-N5) MTase PrmC</fullName>
    </alternativeName>
    <alternativeName>
        <fullName evidence="5">Protein-glutamine N-methyltransferase PrmC</fullName>
    </alternativeName>
</protein>
<dbReference type="InterPro" id="IPR029063">
    <property type="entry name" value="SAM-dependent_MTases_sf"/>
</dbReference>
<dbReference type="CDD" id="cd02440">
    <property type="entry name" value="AdoMet_MTases"/>
    <property type="match status" value="1"/>
</dbReference>
<dbReference type="Proteomes" id="UP000466864">
    <property type="component" value="Unassembled WGS sequence"/>
</dbReference>
<dbReference type="PROSITE" id="PS00092">
    <property type="entry name" value="N6_MTASE"/>
    <property type="match status" value="1"/>
</dbReference>
<feature type="compositionally biased region" description="Basic and acidic residues" evidence="6">
    <location>
        <begin position="1"/>
        <end position="22"/>
    </location>
</feature>
<dbReference type="HAMAP" id="MF_02126">
    <property type="entry name" value="RF_methyltr_PrmC"/>
    <property type="match status" value="1"/>
</dbReference>
<dbReference type="InterPro" id="IPR007848">
    <property type="entry name" value="Small_mtfrase_dom"/>
</dbReference>
<keyword evidence="10" id="KW-1185">Reference proteome</keyword>
<keyword evidence="2 5" id="KW-0808">Transferase</keyword>
<feature type="domain" description="Release factor glutamine methyltransferase N-terminal" evidence="8">
    <location>
        <begin position="32"/>
        <end position="102"/>
    </location>
</feature>
<feature type="binding site" evidence="5">
    <location>
        <position position="209"/>
    </location>
    <ligand>
        <name>S-adenosyl-L-methionine</name>
        <dbReference type="ChEBI" id="CHEBI:59789"/>
    </ligand>
</feature>
<dbReference type="GO" id="GO:0003676">
    <property type="term" value="F:nucleic acid binding"/>
    <property type="evidence" value="ECO:0007669"/>
    <property type="project" value="InterPro"/>
</dbReference>